<dbReference type="InterPro" id="IPR018114">
    <property type="entry name" value="TRYPSIN_HIS"/>
</dbReference>
<comment type="caution">
    <text evidence="12">The sequence shown here is derived from an EMBL/GenBank/DDBJ whole genome shotgun (WGS) entry which is preliminary data.</text>
</comment>
<evidence type="ECO:0000256" key="2">
    <source>
        <dbReference type="ARBA" id="ARBA00022525"/>
    </source>
</evidence>
<dbReference type="InterPro" id="IPR043504">
    <property type="entry name" value="Peptidase_S1_PA_chymotrypsin"/>
</dbReference>
<dbReference type="SMART" id="SM00020">
    <property type="entry name" value="Tryp_SPc"/>
    <property type="match status" value="1"/>
</dbReference>
<name>A0A3S0KJW2_9DEIO</name>
<feature type="chain" id="PRO_5018758322" evidence="10">
    <location>
        <begin position="22"/>
        <end position="391"/>
    </location>
</feature>
<sequence length="391" mass="41193">MKKMTWMLIPALLLASCGTVATPDAASGADTARPAPQMSADQQAAPDTKLDAQVINGTPSVLGARPYQVALTQNGRQFCGGTLLSNEWVLTAAHCVQGTSPSSLVVRAGSLSATSGGQASTASRIVSHPSYRSVEYGYDVAVIRLSSPMQFTSTVSAAALPTLQFAATAAAPGTSHIISGWGMTRSGDSSSASTVLREAVLPVAANSVCQTALKQNITSGMLCAQVNSQRQTGCHGDSGGPFASQHSGRFYVFGAVSWGTPQYCLNGPMVFARVGEYQPWITQQTGVQPQSPTTPPTYDYAYEGTLSSGQNQVTQYYQYAGGTITGELKFPASADFDLYLQKWNGSNWAYVAQADGVANPERVSYNATSGYYRWIVNAYSGSGSFVLGENR</sequence>
<evidence type="ECO:0000256" key="8">
    <source>
        <dbReference type="ARBA" id="ARBA00023180"/>
    </source>
</evidence>
<dbReference type="PRINTS" id="PR00722">
    <property type="entry name" value="CHYMOTRYPSIN"/>
</dbReference>
<evidence type="ECO:0000313" key="12">
    <source>
        <dbReference type="EMBL" id="RTR28331.1"/>
    </source>
</evidence>
<keyword evidence="3 9" id="KW-0645">Protease</keyword>
<dbReference type="AlphaFoldDB" id="A0A3S0KJW2"/>
<dbReference type="GO" id="GO:0004252">
    <property type="term" value="F:serine-type endopeptidase activity"/>
    <property type="evidence" value="ECO:0007669"/>
    <property type="project" value="InterPro"/>
</dbReference>
<keyword evidence="8" id="KW-0325">Glycoprotein</keyword>
<comment type="subcellular location">
    <subcellularLocation>
        <location evidence="1">Secreted</location>
    </subcellularLocation>
</comment>
<dbReference type="Pfam" id="PF00089">
    <property type="entry name" value="Trypsin"/>
    <property type="match status" value="1"/>
</dbReference>
<dbReference type="PROSITE" id="PS00134">
    <property type="entry name" value="TRYPSIN_HIS"/>
    <property type="match status" value="1"/>
</dbReference>
<keyword evidence="13" id="KW-1185">Reference proteome</keyword>
<evidence type="ECO:0000256" key="7">
    <source>
        <dbReference type="ARBA" id="ARBA00023157"/>
    </source>
</evidence>
<dbReference type="Gene3D" id="2.60.120.380">
    <property type="match status" value="1"/>
</dbReference>
<dbReference type="PANTHER" id="PTHR24252">
    <property type="entry name" value="ACROSIN-RELATED"/>
    <property type="match status" value="1"/>
</dbReference>
<dbReference type="GO" id="GO:0005576">
    <property type="term" value="C:extracellular region"/>
    <property type="evidence" value="ECO:0007669"/>
    <property type="project" value="UniProtKB-SubCell"/>
</dbReference>
<evidence type="ECO:0000256" key="1">
    <source>
        <dbReference type="ARBA" id="ARBA00004613"/>
    </source>
</evidence>
<reference evidence="12 13" key="1">
    <citation type="submission" date="2018-12" db="EMBL/GenBank/DDBJ databases">
        <title>Deinococcus radiophilus ATCC 27603 genome sequencing and assembly.</title>
        <authorList>
            <person name="Maclea K.S."/>
            <person name="Maynard C.R."/>
        </authorList>
    </citation>
    <scope>NUCLEOTIDE SEQUENCE [LARGE SCALE GENOMIC DNA]</scope>
    <source>
        <strain evidence="12 13">ATCC 27603</strain>
    </source>
</reference>
<keyword evidence="7" id="KW-1015">Disulfide bond</keyword>
<keyword evidence="4 10" id="KW-0732">Signal</keyword>
<dbReference type="Gene3D" id="2.40.10.10">
    <property type="entry name" value="Trypsin-like serine proteases"/>
    <property type="match status" value="1"/>
</dbReference>
<dbReference type="PROSITE" id="PS51257">
    <property type="entry name" value="PROKAR_LIPOPROTEIN"/>
    <property type="match status" value="1"/>
</dbReference>
<protein>
    <submittedName>
        <fullName evidence="12">Serine protease</fullName>
    </submittedName>
</protein>
<dbReference type="PROSITE" id="PS00135">
    <property type="entry name" value="TRYPSIN_SER"/>
    <property type="match status" value="1"/>
</dbReference>
<keyword evidence="2" id="KW-0964">Secreted</keyword>
<dbReference type="Proteomes" id="UP000277766">
    <property type="component" value="Unassembled WGS sequence"/>
</dbReference>
<dbReference type="SUPFAM" id="SSF50494">
    <property type="entry name" value="Trypsin-like serine proteases"/>
    <property type="match status" value="1"/>
</dbReference>
<evidence type="ECO:0000256" key="9">
    <source>
        <dbReference type="RuleBase" id="RU363034"/>
    </source>
</evidence>
<dbReference type="RefSeq" id="WP_126351723.1">
    <property type="nucleotide sequence ID" value="NZ_CP086380.1"/>
</dbReference>
<evidence type="ECO:0000313" key="13">
    <source>
        <dbReference type="Proteomes" id="UP000277766"/>
    </source>
</evidence>
<dbReference type="PANTHER" id="PTHR24252:SF11">
    <property type="entry name" value="ATRIAL NATRIURETIC PEPTIDE-CONVERTING ENZYME ISOFORM X1"/>
    <property type="match status" value="1"/>
</dbReference>
<evidence type="ECO:0000256" key="4">
    <source>
        <dbReference type="ARBA" id="ARBA00022729"/>
    </source>
</evidence>
<dbReference type="InterPro" id="IPR033116">
    <property type="entry name" value="TRYPSIN_SER"/>
</dbReference>
<accession>A0A3S0KJW2</accession>
<dbReference type="EMBL" id="RXPE01000007">
    <property type="protein sequence ID" value="RTR28331.1"/>
    <property type="molecule type" value="Genomic_DNA"/>
</dbReference>
<dbReference type="InterPro" id="IPR009003">
    <property type="entry name" value="Peptidase_S1_PA"/>
</dbReference>
<dbReference type="FunFam" id="2.40.10.10:FF:000073">
    <property type="entry name" value="Trypsin alpha"/>
    <property type="match status" value="1"/>
</dbReference>
<organism evidence="12 13">
    <name type="scientific">Deinococcus radiophilus</name>
    <dbReference type="NCBI Taxonomy" id="32062"/>
    <lineage>
        <taxon>Bacteria</taxon>
        <taxon>Thermotogati</taxon>
        <taxon>Deinococcota</taxon>
        <taxon>Deinococci</taxon>
        <taxon>Deinococcales</taxon>
        <taxon>Deinococcaceae</taxon>
        <taxon>Deinococcus</taxon>
    </lineage>
</organism>
<dbReference type="GO" id="GO:0006508">
    <property type="term" value="P:proteolysis"/>
    <property type="evidence" value="ECO:0007669"/>
    <property type="project" value="UniProtKB-KW"/>
</dbReference>
<evidence type="ECO:0000256" key="10">
    <source>
        <dbReference type="SAM" id="SignalP"/>
    </source>
</evidence>
<evidence type="ECO:0000259" key="11">
    <source>
        <dbReference type="PROSITE" id="PS50240"/>
    </source>
</evidence>
<evidence type="ECO:0000256" key="6">
    <source>
        <dbReference type="ARBA" id="ARBA00022825"/>
    </source>
</evidence>
<keyword evidence="6 9" id="KW-0720">Serine protease</keyword>
<evidence type="ECO:0000256" key="5">
    <source>
        <dbReference type="ARBA" id="ARBA00022801"/>
    </source>
</evidence>
<dbReference type="FunFam" id="2.40.10.10:FF:000054">
    <property type="entry name" value="Complement C1r subcomponent"/>
    <property type="match status" value="1"/>
</dbReference>
<dbReference type="CDD" id="cd00190">
    <property type="entry name" value="Tryp_SPc"/>
    <property type="match status" value="1"/>
</dbReference>
<feature type="domain" description="Peptidase S1" evidence="11">
    <location>
        <begin position="54"/>
        <end position="286"/>
    </location>
</feature>
<keyword evidence="5 9" id="KW-0378">Hydrolase</keyword>
<evidence type="ECO:0000256" key="3">
    <source>
        <dbReference type="ARBA" id="ARBA00022670"/>
    </source>
</evidence>
<dbReference type="PROSITE" id="PS50240">
    <property type="entry name" value="TRYPSIN_DOM"/>
    <property type="match status" value="1"/>
</dbReference>
<feature type="signal peptide" evidence="10">
    <location>
        <begin position="1"/>
        <end position="21"/>
    </location>
</feature>
<gene>
    <name evidence="12" type="ORF">EJ104_05325</name>
</gene>
<dbReference type="InterPro" id="IPR001314">
    <property type="entry name" value="Peptidase_S1A"/>
</dbReference>
<dbReference type="InterPro" id="IPR001254">
    <property type="entry name" value="Trypsin_dom"/>
</dbReference>
<proteinExistence type="predicted"/>
<dbReference type="OrthoDB" id="9813836at2"/>